<gene>
    <name evidence="1" type="ORF">LCGC14_1818350</name>
</gene>
<sequence>VGGVAFLTTGALRKPKRRTAMELMAKHEERMREERRRR</sequence>
<feature type="non-terminal residue" evidence="1">
    <location>
        <position position="1"/>
    </location>
</feature>
<organism evidence="1">
    <name type="scientific">marine sediment metagenome</name>
    <dbReference type="NCBI Taxonomy" id="412755"/>
    <lineage>
        <taxon>unclassified sequences</taxon>
        <taxon>metagenomes</taxon>
        <taxon>ecological metagenomes</taxon>
    </lineage>
</organism>
<accession>A0A0F9H7S2</accession>
<dbReference type="AlphaFoldDB" id="A0A0F9H7S2"/>
<reference evidence="1" key="1">
    <citation type="journal article" date="2015" name="Nature">
        <title>Complex archaea that bridge the gap between prokaryotes and eukaryotes.</title>
        <authorList>
            <person name="Spang A."/>
            <person name="Saw J.H."/>
            <person name="Jorgensen S.L."/>
            <person name="Zaremba-Niedzwiedzka K."/>
            <person name="Martijn J."/>
            <person name="Lind A.E."/>
            <person name="van Eijk R."/>
            <person name="Schleper C."/>
            <person name="Guy L."/>
            <person name="Ettema T.J."/>
        </authorList>
    </citation>
    <scope>NUCLEOTIDE SEQUENCE</scope>
</reference>
<protein>
    <submittedName>
        <fullName evidence="1">Uncharacterized protein</fullName>
    </submittedName>
</protein>
<comment type="caution">
    <text evidence="1">The sequence shown here is derived from an EMBL/GenBank/DDBJ whole genome shotgun (WGS) entry which is preliminary data.</text>
</comment>
<evidence type="ECO:0000313" key="1">
    <source>
        <dbReference type="EMBL" id="KKL99036.1"/>
    </source>
</evidence>
<proteinExistence type="predicted"/>
<name>A0A0F9H7S2_9ZZZZ</name>
<dbReference type="EMBL" id="LAZR01017767">
    <property type="protein sequence ID" value="KKL99036.1"/>
    <property type="molecule type" value="Genomic_DNA"/>
</dbReference>